<keyword evidence="3" id="KW-1185">Reference proteome</keyword>
<feature type="signal peptide" evidence="1">
    <location>
        <begin position="1"/>
        <end position="31"/>
    </location>
</feature>
<evidence type="ECO:0000256" key="1">
    <source>
        <dbReference type="SAM" id="SignalP"/>
    </source>
</evidence>
<feature type="chain" id="PRO_5012859927" evidence="1">
    <location>
        <begin position="32"/>
        <end position="465"/>
    </location>
</feature>
<evidence type="ECO:0000313" key="2">
    <source>
        <dbReference type="EMBL" id="OIQ49956.1"/>
    </source>
</evidence>
<gene>
    <name evidence="2" type="ORF">BerOc1_01884</name>
</gene>
<evidence type="ECO:0000313" key="3">
    <source>
        <dbReference type="Proteomes" id="UP000181901"/>
    </source>
</evidence>
<sequence>MAGNGMTKAGTWLGPFFCMALILAASASALAQDEPLYDADFDISATEEKHFEFWGQAELRMYERLLNRDSAVYEQRFFDSPKDELQADLLFQLKPELSLKYETFGFYARPRADVGWSQLPLSAASEPDEPSERFFKDDKHWAGEVMLEEGVAAWRPDPRFTLEAGKKVLKWGKGYAWNPVSFASRPKDVDDPDQSREGYVMSVADAIFSFDGPLKTFAFTPVVVPVWERVNTGLASDDSVLYGGKLYFLLSDVDLDVMVMAGDYYDTSLGFDFAMNLTDNFAIHGETAVRLGYEKTVFHDDGTRSVDKYDAWSFLLGARYLTEDETTYLLEYYHNGEGYTASQLETYYDYVHTAYDTYQATGNAADLNKSKKVSSDYNRSSVGQDYLYFRVSQKEPFDILYLNTTATVIMNLGDRSLSLNPEASYMLTSDIELRPRLILPIGGSDTEFGNKLNAAKGELRCVYYF</sequence>
<dbReference type="Proteomes" id="UP000181901">
    <property type="component" value="Unassembled WGS sequence"/>
</dbReference>
<name>A0A1J5MVV5_9BACT</name>
<organism evidence="2 3">
    <name type="scientific">Pseudodesulfovibrio hydrargyri</name>
    <dbReference type="NCBI Taxonomy" id="2125990"/>
    <lineage>
        <taxon>Bacteria</taxon>
        <taxon>Pseudomonadati</taxon>
        <taxon>Thermodesulfobacteriota</taxon>
        <taxon>Desulfovibrionia</taxon>
        <taxon>Desulfovibrionales</taxon>
        <taxon>Desulfovibrionaceae</taxon>
    </lineage>
</organism>
<proteinExistence type="predicted"/>
<keyword evidence="1" id="KW-0732">Signal</keyword>
<protein>
    <submittedName>
        <fullName evidence="2">Uncharacterized protein</fullName>
    </submittedName>
</protein>
<accession>A0A1J5MVV5</accession>
<dbReference type="AlphaFoldDB" id="A0A1J5MVV5"/>
<dbReference type="EMBL" id="LKAQ01000004">
    <property type="protein sequence ID" value="OIQ49956.1"/>
    <property type="molecule type" value="Genomic_DNA"/>
</dbReference>
<reference evidence="2 3" key="1">
    <citation type="submission" date="2015-09" db="EMBL/GenBank/DDBJ databases">
        <title>Genome of Desulfovibrio dechloracetivorans BerOc1, a mercury methylating strain isolated from highly hydrocarbons and metals contaminated coastal sediments.</title>
        <authorList>
            <person name="Goni Urriza M."/>
            <person name="Gassie C."/>
            <person name="Bouchez O."/>
            <person name="Klopp C."/>
            <person name="Ranchou-Peyruse A."/>
            <person name="Remy G."/>
        </authorList>
    </citation>
    <scope>NUCLEOTIDE SEQUENCE [LARGE SCALE GENOMIC DNA]</scope>
    <source>
        <strain evidence="2 3">BerOc1</strain>
    </source>
</reference>
<comment type="caution">
    <text evidence="2">The sequence shown here is derived from an EMBL/GenBank/DDBJ whole genome shotgun (WGS) entry which is preliminary data.</text>
</comment>